<evidence type="ECO:0000256" key="5">
    <source>
        <dbReference type="ARBA" id="ARBA00022694"/>
    </source>
</evidence>
<dbReference type="NCBIfam" id="TIGR00308">
    <property type="entry name" value="TRM1"/>
    <property type="match status" value="1"/>
</dbReference>
<dbReference type="Gene3D" id="3.40.50.150">
    <property type="entry name" value="Vaccinia Virus protein VP39"/>
    <property type="match status" value="1"/>
</dbReference>
<proteinExistence type="predicted"/>
<dbReference type="EMBL" id="LAZR01002038">
    <property type="protein sequence ID" value="KKN35425.1"/>
    <property type="molecule type" value="Genomic_DNA"/>
</dbReference>
<dbReference type="PANTHER" id="PTHR10631:SF3">
    <property type="entry name" value="TRNA (GUANINE(26)-N(2))-DIMETHYLTRANSFERASE"/>
    <property type="match status" value="1"/>
</dbReference>
<keyword evidence="6" id="KW-0694">RNA-binding</keyword>
<dbReference type="AlphaFoldDB" id="A0A0F9PUY0"/>
<accession>A0A0F9PUY0</accession>
<dbReference type="SUPFAM" id="SSF53335">
    <property type="entry name" value="S-adenosyl-L-methionine-dependent methyltransferases"/>
    <property type="match status" value="1"/>
</dbReference>
<dbReference type="PANTHER" id="PTHR10631">
    <property type="entry name" value="N 2 ,N 2 -DIMETHYLGUANOSINE TRNA METHYLTRANSFERASE"/>
    <property type="match status" value="1"/>
</dbReference>
<keyword evidence="4" id="KW-0949">S-adenosyl-L-methionine</keyword>
<protein>
    <recommendedName>
        <fullName evidence="7">tRNA (guanine(26)-N(2))-dimethyltransferase</fullName>
        <ecNumber evidence="7">2.1.1.216</ecNumber>
    </recommendedName>
</protein>
<evidence type="ECO:0000256" key="7">
    <source>
        <dbReference type="ARBA" id="ARBA00039099"/>
    </source>
</evidence>
<sequence length="410" mass="46899">MNNKVENNFSIINEGSAKIYIHSTDLNSIPSKSMTVFFNNKMEINRDVSNLAILAYNNLFNKNSLIIVDAMAASGASSIRMLKECNNIKRIYINDKNPLAVELLYKNILLNELGSHSAHIKISKKDANLLLHEIEQKSFLQLNTDNQKPNIISIDPFGAPNLYMDSAFKAIQSHNGLLCITATDTAVLFGIKPKACIRKYLSKPLHNEYCKEIGARILIHFISSIANVNKLGIIPLLTFYTSHFIRVFCITVKDKKKISKLIENYGYIIHCNNCGHRNIITNIISDIFHECPLCNKKKIDYAGPLWIGEIHNEDFIEELSNLIEKTQFRNKKRITKLLNIIKEEISMPISYYNIHKLCQILKIPMIPKLEKLINGIKEKGYACSRTHFDFLSIKTNLNVENIKQYLLKIQ</sequence>
<keyword evidence="2" id="KW-0489">Methyltransferase</keyword>
<evidence type="ECO:0000256" key="1">
    <source>
        <dbReference type="ARBA" id="ARBA00022555"/>
    </source>
</evidence>
<gene>
    <name evidence="8" type="ORF">LCGC14_0783680</name>
</gene>
<organism evidence="8">
    <name type="scientific">marine sediment metagenome</name>
    <dbReference type="NCBI Taxonomy" id="412755"/>
    <lineage>
        <taxon>unclassified sequences</taxon>
        <taxon>metagenomes</taxon>
        <taxon>ecological metagenomes</taxon>
    </lineage>
</organism>
<comment type="caution">
    <text evidence="8">The sequence shown here is derived from an EMBL/GenBank/DDBJ whole genome shotgun (WGS) entry which is preliminary data.</text>
</comment>
<dbReference type="Gene3D" id="3.30.56.70">
    <property type="entry name" value="N2,N2-dimethylguanosine tRNA methyltransferase, C-terminal domain"/>
    <property type="match status" value="1"/>
</dbReference>
<name>A0A0F9PUY0_9ZZZZ</name>
<evidence type="ECO:0000313" key="8">
    <source>
        <dbReference type="EMBL" id="KKN35425.1"/>
    </source>
</evidence>
<keyword evidence="1" id="KW-0820">tRNA-binding</keyword>
<evidence type="ECO:0000256" key="3">
    <source>
        <dbReference type="ARBA" id="ARBA00022679"/>
    </source>
</evidence>
<dbReference type="PROSITE" id="PS51626">
    <property type="entry name" value="SAM_MT_TRM1"/>
    <property type="match status" value="1"/>
</dbReference>
<dbReference type="GO" id="GO:0000049">
    <property type="term" value="F:tRNA binding"/>
    <property type="evidence" value="ECO:0007669"/>
    <property type="project" value="UniProtKB-KW"/>
</dbReference>
<dbReference type="GO" id="GO:0160104">
    <property type="term" value="F:tRNA (guanine(26)-N2)-dimethyltransferase activity"/>
    <property type="evidence" value="ECO:0007669"/>
    <property type="project" value="UniProtKB-EC"/>
</dbReference>
<dbReference type="InterPro" id="IPR002905">
    <property type="entry name" value="Trm1"/>
</dbReference>
<dbReference type="GO" id="GO:0002940">
    <property type="term" value="P:tRNA N2-guanine methylation"/>
    <property type="evidence" value="ECO:0007669"/>
    <property type="project" value="TreeGrafter"/>
</dbReference>
<keyword evidence="5" id="KW-0819">tRNA processing</keyword>
<evidence type="ECO:0000256" key="4">
    <source>
        <dbReference type="ARBA" id="ARBA00022691"/>
    </source>
</evidence>
<evidence type="ECO:0000256" key="2">
    <source>
        <dbReference type="ARBA" id="ARBA00022603"/>
    </source>
</evidence>
<dbReference type="InterPro" id="IPR029063">
    <property type="entry name" value="SAM-dependent_MTases_sf"/>
</dbReference>
<dbReference type="Pfam" id="PF02005">
    <property type="entry name" value="TRM"/>
    <property type="match status" value="1"/>
</dbReference>
<reference evidence="8" key="1">
    <citation type="journal article" date="2015" name="Nature">
        <title>Complex archaea that bridge the gap between prokaryotes and eukaryotes.</title>
        <authorList>
            <person name="Spang A."/>
            <person name="Saw J.H."/>
            <person name="Jorgensen S.L."/>
            <person name="Zaremba-Niedzwiedzka K."/>
            <person name="Martijn J."/>
            <person name="Lind A.E."/>
            <person name="van Eijk R."/>
            <person name="Schleper C."/>
            <person name="Guy L."/>
            <person name="Ettema T.J."/>
        </authorList>
    </citation>
    <scope>NUCLEOTIDE SEQUENCE</scope>
</reference>
<dbReference type="InterPro" id="IPR042296">
    <property type="entry name" value="tRNA_met_Trm1_C"/>
</dbReference>
<keyword evidence="3" id="KW-0808">Transferase</keyword>
<dbReference type="EC" id="2.1.1.216" evidence="7"/>
<evidence type="ECO:0000256" key="6">
    <source>
        <dbReference type="ARBA" id="ARBA00022884"/>
    </source>
</evidence>